<feature type="domain" description="Transcription regulator PadR C-terminal" evidence="1">
    <location>
        <begin position="15"/>
        <end position="48"/>
    </location>
</feature>
<dbReference type="AlphaFoldDB" id="A0A1R0KGA3"/>
<dbReference type="Proteomes" id="UP000187486">
    <property type="component" value="Unassembled WGS sequence"/>
</dbReference>
<proteinExistence type="predicted"/>
<organism evidence="2 3">
    <name type="scientific">Amycolatopsis coloradensis</name>
    <dbReference type="NCBI Taxonomy" id="76021"/>
    <lineage>
        <taxon>Bacteria</taxon>
        <taxon>Bacillati</taxon>
        <taxon>Actinomycetota</taxon>
        <taxon>Actinomycetes</taxon>
        <taxon>Pseudonocardiales</taxon>
        <taxon>Pseudonocardiaceae</taxon>
        <taxon>Amycolatopsis</taxon>
    </lineage>
</organism>
<accession>A0A1R0KGA3</accession>
<reference evidence="2 3" key="1">
    <citation type="submission" date="2016-01" db="EMBL/GenBank/DDBJ databases">
        <title>Amycolatopsis coloradensis genome sequencing and assembly.</title>
        <authorList>
            <person name="Mayilraj S."/>
        </authorList>
    </citation>
    <scope>NUCLEOTIDE SEQUENCE [LARGE SCALE GENOMIC DNA]</scope>
    <source>
        <strain evidence="2 3">DSM 44225</strain>
    </source>
</reference>
<keyword evidence="3" id="KW-1185">Reference proteome</keyword>
<dbReference type="InterPro" id="IPR018309">
    <property type="entry name" value="Tscrpt_reg_PadR_C"/>
</dbReference>
<dbReference type="RefSeq" id="WP_076167457.1">
    <property type="nucleotide sequence ID" value="NZ_JBEZVB010000031.1"/>
</dbReference>
<evidence type="ECO:0000313" key="3">
    <source>
        <dbReference type="Proteomes" id="UP000187486"/>
    </source>
</evidence>
<protein>
    <recommendedName>
        <fullName evidence="1">Transcription regulator PadR C-terminal domain-containing protein</fullName>
    </recommendedName>
</protein>
<sequence>MPPERLLGESAEAEFLAVAPRVGPYLILARGIAFETENIRRCEQVLGVVDQRMAADFGGDRLG</sequence>
<gene>
    <name evidence="2" type="ORF">BS329_36410</name>
</gene>
<evidence type="ECO:0000259" key="1">
    <source>
        <dbReference type="Pfam" id="PF10400"/>
    </source>
</evidence>
<evidence type="ECO:0000313" key="2">
    <source>
        <dbReference type="EMBL" id="OLZ44557.1"/>
    </source>
</evidence>
<dbReference type="Pfam" id="PF10400">
    <property type="entry name" value="Vir_act_alpha_C"/>
    <property type="match status" value="1"/>
</dbReference>
<name>A0A1R0KGA3_9PSEU</name>
<comment type="caution">
    <text evidence="2">The sequence shown here is derived from an EMBL/GenBank/DDBJ whole genome shotgun (WGS) entry which is preliminary data.</text>
</comment>
<dbReference type="EMBL" id="MQUQ01000025">
    <property type="protein sequence ID" value="OLZ44557.1"/>
    <property type="molecule type" value="Genomic_DNA"/>
</dbReference>
<dbReference type="STRING" id="76021.BS329_36410"/>